<accession>A0A381TAP9</accession>
<evidence type="ECO:0000256" key="6">
    <source>
        <dbReference type="ARBA" id="ARBA00022692"/>
    </source>
</evidence>
<evidence type="ECO:0000256" key="2">
    <source>
        <dbReference type="ARBA" id="ARBA00004651"/>
    </source>
</evidence>
<dbReference type="GO" id="GO:0008237">
    <property type="term" value="F:metallopeptidase activity"/>
    <property type="evidence" value="ECO:0007669"/>
    <property type="project" value="UniProtKB-KW"/>
</dbReference>
<sequence>MSIEIILQIIAIIIPLVFAITVHEVAHGYVAKGFGDSTAYRQGRLTLNPIAHIDPVGTIILPALLVYLGGLVFGWAKPVPINPNNFLKPRRAMFFVALAGPLSNLFMTLLWSLLWLLFSLMISTSSAPSVLDQFIFLMCQTGIFINLVLMIFNLLPIPPLDGGRVFRSLVNEKYGRLIDTIEPFGIFIVLGLLFFGLLQPIFKMVQYITSVLM</sequence>
<evidence type="ECO:0000256" key="13">
    <source>
        <dbReference type="SAM" id="Phobius"/>
    </source>
</evidence>
<dbReference type="InterPro" id="IPR044537">
    <property type="entry name" value="Rip2-like"/>
</dbReference>
<evidence type="ECO:0000313" key="15">
    <source>
        <dbReference type="EMBL" id="SVA11757.1"/>
    </source>
</evidence>
<reference evidence="15" key="1">
    <citation type="submission" date="2018-05" db="EMBL/GenBank/DDBJ databases">
        <authorList>
            <person name="Lanie J.A."/>
            <person name="Ng W.-L."/>
            <person name="Kazmierczak K.M."/>
            <person name="Andrzejewski T.M."/>
            <person name="Davidsen T.M."/>
            <person name="Wayne K.J."/>
            <person name="Tettelin H."/>
            <person name="Glass J.I."/>
            <person name="Rusch D."/>
            <person name="Podicherti R."/>
            <person name="Tsui H.-C.T."/>
            <person name="Winkler M.E."/>
        </authorList>
    </citation>
    <scope>NUCLEOTIDE SEQUENCE</scope>
</reference>
<dbReference type="PANTHER" id="PTHR35864">
    <property type="entry name" value="ZINC METALLOPROTEASE MJ0611-RELATED"/>
    <property type="match status" value="1"/>
</dbReference>
<evidence type="ECO:0000256" key="10">
    <source>
        <dbReference type="ARBA" id="ARBA00022989"/>
    </source>
</evidence>
<keyword evidence="11" id="KW-0482">Metalloprotease</keyword>
<keyword evidence="10 13" id="KW-1133">Transmembrane helix</keyword>
<evidence type="ECO:0000256" key="1">
    <source>
        <dbReference type="ARBA" id="ARBA00001947"/>
    </source>
</evidence>
<keyword evidence="5" id="KW-0645">Protease</keyword>
<comment type="subcellular location">
    <subcellularLocation>
        <location evidence="2">Cell membrane</location>
        <topology evidence="2">Multi-pass membrane protein</topology>
    </subcellularLocation>
</comment>
<dbReference type="Pfam" id="PF02163">
    <property type="entry name" value="Peptidase_M50"/>
    <property type="match status" value="1"/>
</dbReference>
<evidence type="ECO:0000256" key="12">
    <source>
        <dbReference type="ARBA" id="ARBA00023136"/>
    </source>
</evidence>
<keyword evidence="12 13" id="KW-0472">Membrane</keyword>
<name>A0A381TAP9_9ZZZZ</name>
<dbReference type="GO" id="GO:0006508">
    <property type="term" value="P:proteolysis"/>
    <property type="evidence" value="ECO:0007669"/>
    <property type="project" value="UniProtKB-KW"/>
</dbReference>
<dbReference type="GO" id="GO:0046872">
    <property type="term" value="F:metal ion binding"/>
    <property type="evidence" value="ECO:0007669"/>
    <property type="project" value="UniProtKB-KW"/>
</dbReference>
<comment type="cofactor">
    <cofactor evidence="1">
        <name>Zn(2+)</name>
        <dbReference type="ChEBI" id="CHEBI:29105"/>
    </cofactor>
</comment>
<evidence type="ECO:0000256" key="8">
    <source>
        <dbReference type="ARBA" id="ARBA00022801"/>
    </source>
</evidence>
<proteinExistence type="inferred from homology"/>
<keyword evidence="4" id="KW-1003">Cell membrane</keyword>
<feature type="transmembrane region" description="Helical" evidence="13">
    <location>
        <begin position="51"/>
        <end position="73"/>
    </location>
</feature>
<evidence type="ECO:0000256" key="11">
    <source>
        <dbReference type="ARBA" id="ARBA00023049"/>
    </source>
</evidence>
<feature type="transmembrane region" description="Helical" evidence="13">
    <location>
        <begin position="6"/>
        <end position="30"/>
    </location>
</feature>
<keyword evidence="7" id="KW-0479">Metal-binding</keyword>
<dbReference type="EMBL" id="UINC01004097">
    <property type="protein sequence ID" value="SVA11757.1"/>
    <property type="molecule type" value="Genomic_DNA"/>
</dbReference>
<dbReference type="PANTHER" id="PTHR35864:SF1">
    <property type="entry name" value="ZINC METALLOPROTEASE YWHC-RELATED"/>
    <property type="match status" value="1"/>
</dbReference>
<feature type="domain" description="Peptidase M50" evidence="14">
    <location>
        <begin position="12"/>
        <end position="180"/>
    </location>
</feature>
<evidence type="ECO:0000259" key="14">
    <source>
        <dbReference type="Pfam" id="PF02163"/>
    </source>
</evidence>
<feature type="transmembrane region" description="Helical" evidence="13">
    <location>
        <begin position="134"/>
        <end position="157"/>
    </location>
</feature>
<feature type="transmembrane region" description="Helical" evidence="13">
    <location>
        <begin position="177"/>
        <end position="198"/>
    </location>
</feature>
<evidence type="ECO:0000256" key="3">
    <source>
        <dbReference type="ARBA" id="ARBA00007931"/>
    </source>
</evidence>
<dbReference type="GO" id="GO:0005886">
    <property type="term" value="C:plasma membrane"/>
    <property type="evidence" value="ECO:0007669"/>
    <property type="project" value="UniProtKB-SubCell"/>
</dbReference>
<keyword evidence="9" id="KW-0862">Zinc</keyword>
<keyword evidence="6 13" id="KW-0812">Transmembrane</keyword>
<dbReference type="CDD" id="cd06158">
    <property type="entry name" value="S2P-M50_like_1"/>
    <property type="match status" value="1"/>
</dbReference>
<evidence type="ECO:0000256" key="5">
    <source>
        <dbReference type="ARBA" id="ARBA00022670"/>
    </source>
</evidence>
<comment type="similarity">
    <text evidence="3">Belongs to the peptidase M50B family.</text>
</comment>
<dbReference type="AlphaFoldDB" id="A0A381TAP9"/>
<evidence type="ECO:0000256" key="9">
    <source>
        <dbReference type="ARBA" id="ARBA00022833"/>
    </source>
</evidence>
<evidence type="ECO:0000256" key="4">
    <source>
        <dbReference type="ARBA" id="ARBA00022475"/>
    </source>
</evidence>
<organism evidence="15">
    <name type="scientific">marine metagenome</name>
    <dbReference type="NCBI Taxonomy" id="408172"/>
    <lineage>
        <taxon>unclassified sequences</taxon>
        <taxon>metagenomes</taxon>
        <taxon>ecological metagenomes</taxon>
    </lineage>
</organism>
<evidence type="ECO:0000256" key="7">
    <source>
        <dbReference type="ARBA" id="ARBA00022723"/>
    </source>
</evidence>
<dbReference type="InterPro" id="IPR008915">
    <property type="entry name" value="Peptidase_M50"/>
</dbReference>
<feature type="transmembrane region" description="Helical" evidence="13">
    <location>
        <begin position="93"/>
        <end position="122"/>
    </location>
</feature>
<keyword evidence="8" id="KW-0378">Hydrolase</keyword>
<gene>
    <name evidence="15" type="ORF">METZ01_LOCUS64611</name>
</gene>
<dbReference type="InterPro" id="IPR052348">
    <property type="entry name" value="Metallopeptidase_M50B"/>
</dbReference>
<protein>
    <recommendedName>
        <fullName evidence="14">Peptidase M50 domain-containing protein</fullName>
    </recommendedName>
</protein>